<dbReference type="EMBL" id="OZ020114">
    <property type="protein sequence ID" value="CAK9267307.1"/>
    <property type="molecule type" value="Genomic_DNA"/>
</dbReference>
<keyword evidence="3" id="KW-1185">Reference proteome</keyword>
<organism evidence="2 3">
    <name type="scientific">Sphagnum jensenii</name>
    <dbReference type="NCBI Taxonomy" id="128206"/>
    <lineage>
        <taxon>Eukaryota</taxon>
        <taxon>Viridiplantae</taxon>
        <taxon>Streptophyta</taxon>
        <taxon>Embryophyta</taxon>
        <taxon>Bryophyta</taxon>
        <taxon>Sphagnophytina</taxon>
        <taxon>Sphagnopsida</taxon>
        <taxon>Sphagnales</taxon>
        <taxon>Sphagnaceae</taxon>
        <taxon>Sphagnum</taxon>
    </lineage>
</organism>
<protein>
    <submittedName>
        <fullName evidence="2">Uncharacterized protein</fullName>
    </submittedName>
</protein>
<reference evidence="2" key="1">
    <citation type="submission" date="2024-02" db="EMBL/GenBank/DDBJ databases">
        <authorList>
            <consortium name="ELIXIR-Norway"/>
            <consortium name="Elixir Norway"/>
        </authorList>
    </citation>
    <scope>NUCLEOTIDE SEQUENCE</scope>
</reference>
<feature type="region of interest" description="Disordered" evidence="1">
    <location>
        <begin position="1"/>
        <end position="31"/>
    </location>
</feature>
<sequence length="90" mass="10165">MRRLAQAEVASDSDREALGKSRGAEKKKSELEDLNWKSLKTDVAVQELGPRYLARGLEQCHRLAGWHEWAKGPAVWPLTVQPMTLQNEVP</sequence>
<name>A0ABP0WKA5_9BRYO</name>
<proteinExistence type="predicted"/>
<evidence type="ECO:0000313" key="2">
    <source>
        <dbReference type="EMBL" id="CAK9267307.1"/>
    </source>
</evidence>
<dbReference type="Proteomes" id="UP001497444">
    <property type="component" value="Chromosome 19"/>
</dbReference>
<gene>
    <name evidence="2" type="ORF">CSSPJE1EN1_LOCUS12785</name>
</gene>
<feature type="compositionally biased region" description="Basic and acidic residues" evidence="1">
    <location>
        <begin position="12"/>
        <end position="31"/>
    </location>
</feature>
<accession>A0ABP0WKA5</accession>
<evidence type="ECO:0000313" key="3">
    <source>
        <dbReference type="Proteomes" id="UP001497444"/>
    </source>
</evidence>
<evidence type="ECO:0000256" key="1">
    <source>
        <dbReference type="SAM" id="MobiDB-lite"/>
    </source>
</evidence>